<name>A0A1M5LIN9_9FLAO</name>
<dbReference type="Pfam" id="PF03259">
    <property type="entry name" value="Robl_LC7"/>
    <property type="match status" value="1"/>
</dbReference>
<feature type="domain" description="Roadblock/LAMTOR2" evidence="1">
    <location>
        <begin position="4"/>
        <end position="90"/>
    </location>
</feature>
<proteinExistence type="predicted"/>
<evidence type="ECO:0000313" key="3">
    <source>
        <dbReference type="Proteomes" id="UP000184071"/>
    </source>
</evidence>
<gene>
    <name evidence="2" type="ORF">SAMN05443663_103382</name>
</gene>
<dbReference type="Gene3D" id="3.30.450.30">
    <property type="entry name" value="Dynein light chain 2a, cytoplasmic"/>
    <property type="match status" value="1"/>
</dbReference>
<protein>
    <submittedName>
        <fullName evidence="2">Predicted regulator of Ras-like GTPase activity, Roadblock/LC7/MglB family</fullName>
    </submittedName>
</protein>
<dbReference type="OrthoDB" id="1360513at2"/>
<evidence type="ECO:0000259" key="1">
    <source>
        <dbReference type="SMART" id="SM00960"/>
    </source>
</evidence>
<keyword evidence="3" id="KW-1185">Reference proteome</keyword>
<evidence type="ECO:0000313" key="2">
    <source>
        <dbReference type="EMBL" id="SHG65014.1"/>
    </source>
</evidence>
<dbReference type="EMBL" id="FQWC01000003">
    <property type="protein sequence ID" value="SHG65014.1"/>
    <property type="molecule type" value="Genomic_DNA"/>
</dbReference>
<dbReference type="SMART" id="SM00960">
    <property type="entry name" value="Robl_LC7"/>
    <property type="match status" value="1"/>
</dbReference>
<dbReference type="RefSeq" id="WP_053473352.1">
    <property type="nucleotide sequence ID" value="NZ_FQWC01000003.1"/>
</dbReference>
<accession>A0A1M5LIN9</accession>
<reference evidence="3" key="1">
    <citation type="submission" date="2016-11" db="EMBL/GenBank/DDBJ databases">
        <authorList>
            <person name="Varghese N."/>
            <person name="Submissions S."/>
        </authorList>
    </citation>
    <scope>NUCLEOTIDE SEQUENCE [LARGE SCALE GENOMIC DNA]</scope>
    <source>
        <strain evidence="3">DSM 17963</strain>
    </source>
</reference>
<dbReference type="SUPFAM" id="SSF103196">
    <property type="entry name" value="Roadblock/LC7 domain"/>
    <property type="match status" value="1"/>
</dbReference>
<dbReference type="InterPro" id="IPR004942">
    <property type="entry name" value="Roadblock/LAMTOR2_dom"/>
</dbReference>
<dbReference type="AlphaFoldDB" id="A0A1M5LIN9"/>
<dbReference type="STRING" id="370979.SAMN05443663_103382"/>
<dbReference type="Proteomes" id="UP000184071">
    <property type="component" value="Unassembled WGS sequence"/>
</dbReference>
<sequence>MNEITTILNNFLVETKASAALILNGKGKLITSLNLDYSDSIAAMSAGILSMSEKFLIDLEKGSLKQLYLKSSDGVVVGNKISGSNFVIAFSREGSNLGILMHSTDELSVELSKNSLLK</sequence>
<organism evidence="2 3">
    <name type="scientific">Flavobacterium defluvii</name>
    <dbReference type="NCBI Taxonomy" id="370979"/>
    <lineage>
        <taxon>Bacteria</taxon>
        <taxon>Pseudomonadati</taxon>
        <taxon>Bacteroidota</taxon>
        <taxon>Flavobacteriia</taxon>
        <taxon>Flavobacteriales</taxon>
        <taxon>Flavobacteriaceae</taxon>
        <taxon>Flavobacterium</taxon>
    </lineage>
</organism>